<gene>
    <name evidence="2" type="ORF">ISU07_12760</name>
</gene>
<dbReference type="AlphaFoldDB" id="A0A930VAL9"/>
<sequence length="361" mass="37349">MRTFLGAAAAAVLTLSTAATMPADAGTLSGHAAGLSWKRVDLPHSHQSLRGLDAVDAKVAWVSGDDGGVWRTVDGGATWKDVRPDAEKALAFRDVEADSALDAQVLAIGPRGQSRIYQTDDGGRTWALRFKNTEATAFYDCLAMFPDGLHGLAMSDPVDGKFRVIATQDGGHTWKKVDPSGMPKAKDGEFGFAASGTCLVTAGVKDAWIASGGTAARVFHSTDYGQTWSVAKTSIPPNADGGGVFSLAFTTSKVGIAVGGNFLEEDNGRKMTARTGDGGATWVRGGNVGGYRSGVDWVPFSSTAVAVGPNGTDVTTDGGKTWTAIGKTGFHSVQCVGTISTTCWASGPDGMVGRLRGLPKG</sequence>
<reference evidence="2" key="1">
    <citation type="submission" date="2020-11" db="EMBL/GenBank/DDBJ databases">
        <title>Nocardioides sp. nov., isolated from Soil of Cynanchum wilfordii Hemsley rhizosphere.</title>
        <authorList>
            <person name="Lee J.-S."/>
            <person name="Suh M.K."/>
            <person name="Kim J.-S."/>
        </authorList>
    </citation>
    <scope>NUCLEOTIDE SEQUENCE</scope>
    <source>
        <strain evidence="2">KCTC 19275</strain>
    </source>
</reference>
<protein>
    <submittedName>
        <fullName evidence="2">Oxidoreductase</fullName>
    </submittedName>
</protein>
<evidence type="ECO:0000313" key="2">
    <source>
        <dbReference type="EMBL" id="MBF4763999.1"/>
    </source>
</evidence>
<dbReference type="RefSeq" id="WP_194707186.1">
    <property type="nucleotide sequence ID" value="NZ_JADKPN010000007.1"/>
</dbReference>
<feature type="chain" id="PRO_5037274464" evidence="1">
    <location>
        <begin position="26"/>
        <end position="361"/>
    </location>
</feature>
<dbReference type="SUPFAM" id="SSF110296">
    <property type="entry name" value="Oligoxyloglucan reducing end-specific cellobiohydrolase"/>
    <property type="match status" value="1"/>
</dbReference>
<name>A0A930VAL9_9ACTN</name>
<organism evidence="2 3">
    <name type="scientific">Nocardioides islandensis</name>
    <dbReference type="NCBI Taxonomy" id="433663"/>
    <lineage>
        <taxon>Bacteria</taxon>
        <taxon>Bacillati</taxon>
        <taxon>Actinomycetota</taxon>
        <taxon>Actinomycetes</taxon>
        <taxon>Propionibacteriales</taxon>
        <taxon>Nocardioidaceae</taxon>
        <taxon>Nocardioides</taxon>
    </lineage>
</organism>
<dbReference type="Gene3D" id="2.130.10.10">
    <property type="entry name" value="YVTN repeat-like/Quinoprotein amine dehydrogenase"/>
    <property type="match status" value="2"/>
</dbReference>
<accession>A0A930VAL9</accession>
<evidence type="ECO:0000313" key="3">
    <source>
        <dbReference type="Proteomes" id="UP000640489"/>
    </source>
</evidence>
<feature type="signal peptide" evidence="1">
    <location>
        <begin position="1"/>
        <end position="25"/>
    </location>
</feature>
<dbReference type="PANTHER" id="PTHR47199:SF2">
    <property type="entry name" value="PHOTOSYSTEM II STABILITY_ASSEMBLY FACTOR HCF136, CHLOROPLASTIC"/>
    <property type="match status" value="1"/>
</dbReference>
<keyword evidence="1" id="KW-0732">Signal</keyword>
<dbReference type="EMBL" id="JADKPN010000007">
    <property type="protein sequence ID" value="MBF4763999.1"/>
    <property type="molecule type" value="Genomic_DNA"/>
</dbReference>
<proteinExistence type="predicted"/>
<dbReference type="Proteomes" id="UP000640489">
    <property type="component" value="Unassembled WGS sequence"/>
</dbReference>
<dbReference type="PANTHER" id="PTHR47199">
    <property type="entry name" value="PHOTOSYSTEM II STABILITY/ASSEMBLY FACTOR HCF136, CHLOROPLASTIC"/>
    <property type="match status" value="1"/>
</dbReference>
<evidence type="ECO:0000256" key="1">
    <source>
        <dbReference type="SAM" id="SignalP"/>
    </source>
</evidence>
<dbReference type="CDD" id="cd15482">
    <property type="entry name" value="Sialidase_non-viral"/>
    <property type="match status" value="1"/>
</dbReference>
<comment type="caution">
    <text evidence="2">The sequence shown here is derived from an EMBL/GenBank/DDBJ whole genome shotgun (WGS) entry which is preliminary data.</text>
</comment>
<keyword evidence="3" id="KW-1185">Reference proteome</keyword>
<dbReference type="InterPro" id="IPR015943">
    <property type="entry name" value="WD40/YVTN_repeat-like_dom_sf"/>
</dbReference>